<protein>
    <recommendedName>
        <fullName evidence="3">methylmalonyl-CoA mutase</fullName>
        <ecNumber evidence="3">5.4.99.2</ecNumber>
    </recommendedName>
</protein>
<evidence type="ECO:0000256" key="5">
    <source>
        <dbReference type="ARBA" id="ARBA00023235"/>
    </source>
</evidence>
<comment type="cofactor">
    <cofactor evidence="1">
        <name>adenosylcob(III)alamin</name>
        <dbReference type="ChEBI" id="CHEBI:18408"/>
    </cofactor>
</comment>
<dbReference type="InterPro" id="IPR006099">
    <property type="entry name" value="MeMalonylCoA_mutase_a/b_cat"/>
</dbReference>
<feature type="domain" description="Methylmalonyl-CoA mutase alpha/beta chain catalytic" evidence="7">
    <location>
        <begin position="38"/>
        <end position="539"/>
    </location>
</feature>
<dbReference type="Proteomes" id="UP001256827">
    <property type="component" value="Chromosome"/>
</dbReference>
<gene>
    <name evidence="8" type="ORF">RGB73_14545</name>
</gene>
<dbReference type="InterPro" id="IPR036724">
    <property type="entry name" value="Cobalamin-bd_sf"/>
</dbReference>
<dbReference type="EC" id="5.4.99.2" evidence="3"/>
<dbReference type="RefSeq" id="WP_310773583.1">
    <property type="nucleotide sequence ID" value="NZ_CP134050.1"/>
</dbReference>
<accession>A0ABY9TBP1</accession>
<dbReference type="PANTHER" id="PTHR48101">
    <property type="entry name" value="METHYLMALONYL-COA MUTASE, MITOCHONDRIAL-RELATED"/>
    <property type="match status" value="1"/>
</dbReference>
<evidence type="ECO:0000256" key="1">
    <source>
        <dbReference type="ARBA" id="ARBA00001922"/>
    </source>
</evidence>
<proteinExistence type="inferred from homology"/>
<keyword evidence="4" id="KW-0846">Cobalamin</keyword>
<keyword evidence="6" id="KW-0170">Cobalt</keyword>
<dbReference type="EMBL" id="CP134050">
    <property type="protein sequence ID" value="WNC17471.1"/>
    <property type="molecule type" value="Genomic_DNA"/>
</dbReference>
<evidence type="ECO:0000256" key="3">
    <source>
        <dbReference type="ARBA" id="ARBA00012398"/>
    </source>
</evidence>
<dbReference type="InterPro" id="IPR016176">
    <property type="entry name" value="Cbl-dep_enz_cat"/>
</dbReference>
<reference evidence="8 9" key="1">
    <citation type="submission" date="2023-09" db="EMBL/GenBank/DDBJ databases">
        <title>Complete Genome and Methylome dissection of Bacillus brevis NEB573 original source of BbsI restriction endonuclease.</title>
        <authorList>
            <person name="Fomenkov A."/>
            <person name="Roberts R.D."/>
        </authorList>
    </citation>
    <scope>NUCLEOTIDE SEQUENCE [LARGE SCALE GENOMIC DNA]</scope>
    <source>
        <strain evidence="8 9">NEB573</strain>
    </source>
</reference>
<dbReference type="SUPFAM" id="SSF51703">
    <property type="entry name" value="Cobalamin (vitamin B12)-dependent enzymes"/>
    <property type="match status" value="1"/>
</dbReference>
<dbReference type="InterPro" id="IPR058549">
    <property type="entry name" value="MeMalonylCoA_mutase_a/b_site"/>
</dbReference>
<name>A0ABY9TBP1_BREBE</name>
<dbReference type="Pfam" id="PF01642">
    <property type="entry name" value="MM_CoA_mutase"/>
    <property type="match status" value="1"/>
</dbReference>
<evidence type="ECO:0000313" key="8">
    <source>
        <dbReference type="EMBL" id="WNC17471.1"/>
    </source>
</evidence>
<sequence>MNKETLFQSFPVPTYEQWREAAEKSLKGAAFDAKLLTKTYEGITLQPIYRQDDVEKLAHIHATPGEAPYLRGTKAAETKDAHSWEVCQEIVAADAAAFNRMARYDLERGQTMLNIVLDRSTWAGLNPAADALGAVNDRGLSLFRREDVDTALAEIDLEMVPLYVDAGPFALPFLSLLLAHADAKGRKRSKLCGCVGADPLGAIVTTGTLPYPLAIAYDGMASTARWAARNAPMLKTILVQGHPYHDAGASAVQELAYALSTGVEYVQAMLERGLDIEEIAPQIQFAFSVGSNSFMEIAKIRAARMLWASIIDSYGGSPLAKKMTIHARTSAWTKTALDPHVNLLRATTEAFSAVVGGADSLHVSAFDEAIQPAGEFSRRIARNTQLILKQEAHLGKVTDPAGGSWYVEWLTDEVAKKAWEMFLQVEEQGGMLQALLGGEPQAQVEKVAGKKAEDIVSRKKRIVGTNMYANPQERPEQAAPLTIDPESRWAERQAHNATHDREAVAAALENLGFERSDLLEMAAGAVQAGATLGELTRAMLPDNQVPLAVKPLRRHRAGESFEILRQRAYDYEVKNGHKPTVFLANIGPVSRHKARADFAAEFFAVGGFEVLRDQRFAHAEEAARAAAASLASITVICSDDDTYPGIVPALAQAIKAEKPDMTLLLAGLPEAEQLAAYKSAGLDDCIHARSNCYEVLRDLQERIGVIS</sequence>
<keyword evidence="5" id="KW-0413">Isomerase</keyword>
<dbReference type="CDD" id="cd03677">
    <property type="entry name" value="MM_CoA_mutase_beta"/>
    <property type="match status" value="1"/>
</dbReference>
<keyword evidence="9" id="KW-1185">Reference proteome</keyword>
<organism evidence="8 9">
    <name type="scientific">Brevibacillus brevis</name>
    <name type="common">Bacillus brevis</name>
    <dbReference type="NCBI Taxonomy" id="1393"/>
    <lineage>
        <taxon>Bacteria</taxon>
        <taxon>Bacillati</taxon>
        <taxon>Bacillota</taxon>
        <taxon>Bacilli</taxon>
        <taxon>Bacillales</taxon>
        <taxon>Paenibacillaceae</taxon>
        <taxon>Brevibacillus</taxon>
    </lineage>
</organism>
<dbReference type="PROSITE" id="PS00544">
    <property type="entry name" value="METMALONYL_COA_MUTASE"/>
    <property type="match status" value="1"/>
</dbReference>
<evidence type="ECO:0000313" key="9">
    <source>
        <dbReference type="Proteomes" id="UP001256827"/>
    </source>
</evidence>
<dbReference type="PANTHER" id="PTHR48101:SF4">
    <property type="entry name" value="METHYLMALONYL-COA MUTASE, MITOCHONDRIAL"/>
    <property type="match status" value="1"/>
</dbReference>
<evidence type="ECO:0000256" key="6">
    <source>
        <dbReference type="ARBA" id="ARBA00023285"/>
    </source>
</evidence>
<evidence type="ECO:0000256" key="4">
    <source>
        <dbReference type="ARBA" id="ARBA00022628"/>
    </source>
</evidence>
<dbReference type="SUPFAM" id="SSF52242">
    <property type="entry name" value="Cobalamin (vitamin B12)-binding domain"/>
    <property type="match status" value="1"/>
</dbReference>
<dbReference type="Gene3D" id="3.40.50.280">
    <property type="entry name" value="Cobalamin-binding domain"/>
    <property type="match status" value="1"/>
</dbReference>
<dbReference type="NCBIfam" id="TIGR00641">
    <property type="entry name" value="acid_CoA_mut_N"/>
    <property type="match status" value="1"/>
</dbReference>
<evidence type="ECO:0000259" key="7">
    <source>
        <dbReference type="Pfam" id="PF01642"/>
    </source>
</evidence>
<dbReference type="InterPro" id="IPR006098">
    <property type="entry name" value="MMCoA_mutase_a_cat"/>
</dbReference>
<comment type="similarity">
    <text evidence="2">Belongs to the methylmalonyl-CoA mutase family.</text>
</comment>
<evidence type="ECO:0000256" key="2">
    <source>
        <dbReference type="ARBA" id="ARBA00008465"/>
    </source>
</evidence>
<dbReference type="Gene3D" id="3.20.20.240">
    <property type="entry name" value="Methylmalonyl-CoA mutase"/>
    <property type="match status" value="1"/>
</dbReference>